<evidence type="ECO:0000313" key="4">
    <source>
        <dbReference type="EMBL" id="GAA0146420.1"/>
    </source>
</evidence>
<accession>A0AAV3P840</accession>
<feature type="domain" description="Alpha/beta hydrolase fold-3" evidence="3">
    <location>
        <begin position="55"/>
        <end position="104"/>
    </location>
</feature>
<dbReference type="InterPro" id="IPR013094">
    <property type="entry name" value="AB_hydrolase_3"/>
</dbReference>
<evidence type="ECO:0000256" key="2">
    <source>
        <dbReference type="SAM" id="MobiDB-lite"/>
    </source>
</evidence>
<gene>
    <name evidence="4" type="ORF">LIER_36308</name>
</gene>
<evidence type="ECO:0000259" key="3">
    <source>
        <dbReference type="Pfam" id="PF07859"/>
    </source>
</evidence>
<dbReference type="Pfam" id="PF07859">
    <property type="entry name" value="Abhydrolase_3"/>
    <property type="match status" value="1"/>
</dbReference>
<dbReference type="EMBL" id="BAABME010016549">
    <property type="protein sequence ID" value="GAA0146420.1"/>
    <property type="molecule type" value="Genomic_DNA"/>
</dbReference>
<keyword evidence="5" id="KW-1185">Reference proteome</keyword>
<evidence type="ECO:0000313" key="5">
    <source>
        <dbReference type="Proteomes" id="UP001454036"/>
    </source>
</evidence>
<protein>
    <submittedName>
        <fullName evidence="4">Deacetylase</fullName>
    </submittedName>
</protein>
<dbReference type="AlphaFoldDB" id="A0AAV3P840"/>
<dbReference type="Proteomes" id="UP001454036">
    <property type="component" value="Unassembled WGS sequence"/>
</dbReference>
<feature type="compositionally biased region" description="Polar residues" evidence="2">
    <location>
        <begin position="18"/>
        <end position="32"/>
    </location>
</feature>
<evidence type="ECO:0000256" key="1">
    <source>
        <dbReference type="ARBA" id="ARBA00010515"/>
    </source>
</evidence>
<sequence length="146" mass="16348">MIRRSSYGYDVPNDDNCDVSSPQRDYYSKSSSFRRNSYDGGIDDVSLKGEAESYRGRMAKICDVIVLGVGYRLAPENRYPTTFEDGVKVLHWLSKQANLAECNKSVRSTMGGGPDLRKSDSNWHIADAFEASMVEPWLATHGNPSR</sequence>
<proteinExistence type="inferred from homology"/>
<dbReference type="Gene3D" id="3.40.50.1820">
    <property type="entry name" value="alpha/beta hydrolase"/>
    <property type="match status" value="1"/>
</dbReference>
<dbReference type="GO" id="GO:0016787">
    <property type="term" value="F:hydrolase activity"/>
    <property type="evidence" value="ECO:0007669"/>
    <property type="project" value="InterPro"/>
</dbReference>
<name>A0AAV3P840_LITER</name>
<reference evidence="4 5" key="1">
    <citation type="submission" date="2024-01" db="EMBL/GenBank/DDBJ databases">
        <title>The complete chloroplast genome sequence of Lithospermum erythrorhizon: insights into the phylogenetic relationship among Boraginaceae species and the maternal lineages of purple gromwells.</title>
        <authorList>
            <person name="Okada T."/>
            <person name="Watanabe K."/>
        </authorList>
    </citation>
    <scope>NUCLEOTIDE SEQUENCE [LARGE SCALE GENOMIC DNA]</scope>
</reference>
<comment type="similarity">
    <text evidence="1">Belongs to the 'GDXG' lipolytic enzyme family.</text>
</comment>
<dbReference type="SUPFAM" id="SSF53474">
    <property type="entry name" value="alpha/beta-Hydrolases"/>
    <property type="match status" value="1"/>
</dbReference>
<comment type="caution">
    <text evidence="4">The sequence shown here is derived from an EMBL/GenBank/DDBJ whole genome shotgun (WGS) entry which is preliminary data.</text>
</comment>
<organism evidence="4 5">
    <name type="scientific">Lithospermum erythrorhizon</name>
    <name type="common">Purple gromwell</name>
    <name type="synonym">Lithospermum officinale var. erythrorhizon</name>
    <dbReference type="NCBI Taxonomy" id="34254"/>
    <lineage>
        <taxon>Eukaryota</taxon>
        <taxon>Viridiplantae</taxon>
        <taxon>Streptophyta</taxon>
        <taxon>Embryophyta</taxon>
        <taxon>Tracheophyta</taxon>
        <taxon>Spermatophyta</taxon>
        <taxon>Magnoliopsida</taxon>
        <taxon>eudicotyledons</taxon>
        <taxon>Gunneridae</taxon>
        <taxon>Pentapetalae</taxon>
        <taxon>asterids</taxon>
        <taxon>lamiids</taxon>
        <taxon>Boraginales</taxon>
        <taxon>Boraginaceae</taxon>
        <taxon>Boraginoideae</taxon>
        <taxon>Lithospermeae</taxon>
        <taxon>Lithospermum</taxon>
    </lineage>
</organism>
<dbReference type="InterPro" id="IPR029058">
    <property type="entry name" value="AB_hydrolase_fold"/>
</dbReference>
<feature type="region of interest" description="Disordered" evidence="2">
    <location>
        <begin position="1"/>
        <end position="32"/>
    </location>
</feature>